<accession>A0A8S1RBM3</accession>
<organism evidence="1 2">
    <name type="scientific">Paramecium sonneborni</name>
    <dbReference type="NCBI Taxonomy" id="65129"/>
    <lineage>
        <taxon>Eukaryota</taxon>
        <taxon>Sar</taxon>
        <taxon>Alveolata</taxon>
        <taxon>Ciliophora</taxon>
        <taxon>Intramacronucleata</taxon>
        <taxon>Oligohymenophorea</taxon>
        <taxon>Peniculida</taxon>
        <taxon>Parameciidae</taxon>
        <taxon>Paramecium</taxon>
    </lineage>
</organism>
<dbReference type="Proteomes" id="UP000692954">
    <property type="component" value="Unassembled WGS sequence"/>
</dbReference>
<protein>
    <submittedName>
        <fullName evidence="1">Uncharacterized protein</fullName>
    </submittedName>
</protein>
<evidence type="ECO:0000313" key="1">
    <source>
        <dbReference type="EMBL" id="CAD8124682.1"/>
    </source>
</evidence>
<proteinExistence type="predicted"/>
<comment type="caution">
    <text evidence="1">The sequence shown here is derived from an EMBL/GenBank/DDBJ whole genome shotgun (WGS) entry which is preliminary data.</text>
</comment>
<name>A0A8S1RBM3_9CILI</name>
<sequence length="157" mass="19166">MIELWILRGNKLKQYKNTVIEMIQQLFIQVQHKVILSQKFSLLIAKWAKQFIFQILNQRVFWICQKQQRMTILILNWPNQEYEDFKIQEYFSYCFILKSLFNNFESCYLYKVLSSSLEVQREIFLKGNEMQLFIGEIQRFSLFQGNRRGIIQVIIFK</sequence>
<reference evidence="1" key="1">
    <citation type="submission" date="2021-01" db="EMBL/GenBank/DDBJ databases">
        <authorList>
            <consortium name="Genoscope - CEA"/>
            <person name="William W."/>
        </authorList>
    </citation>
    <scope>NUCLEOTIDE SEQUENCE</scope>
</reference>
<gene>
    <name evidence="1" type="ORF">PSON_ATCC_30995.1.T1530018</name>
</gene>
<dbReference type="EMBL" id="CAJJDN010000153">
    <property type="protein sequence ID" value="CAD8124682.1"/>
    <property type="molecule type" value="Genomic_DNA"/>
</dbReference>
<dbReference type="AlphaFoldDB" id="A0A8S1RBM3"/>
<keyword evidence="2" id="KW-1185">Reference proteome</keyword>
<evidence type="ECO:0000313" key="2">
    <source>
        <dbReference type="Proteomes" id="UP000692954"/>
    </source>
</evidence>